<name>A0AAD6N5K6_PENCN</name>
<keyword evidence="2" id="KW-1185">Reference proteome</keyword>
<dbReference type="EMBL" id="JAQJZL010000012">
    <property type="protein sequence ID" value="KAJ6034103.1"/>
    <property type="molecule type" value="Genomic_DNA"/>
</dbReference>
<proteinExistence type="predicted"/>
<gene>
    <name evidence="1" type="ORF">N7460_009920</name>
</gene>
<reference evidence="1" key="2">
    <citation type="submission" date="2023-01" db="EMBL/GenBank/DDBJ databases">
        <authorList>
            <person name="Petersen C."/>
        </authorList>
    </citation>
    <scope>NUCLEOTIDE SEQUENCE</scope>
    <source>
        <strain evidence="1">IBT 15450</strain>
    </source>
</reference>
<evidence type="ECO:0000313" key="2">
    <source>
        <dbReference type="Proteomes" id="UP001219568"/>
    </source>
</evidence>
<protein>
    <submittedName>
        <fullName evidence="1">Uncharacterized protein</fullName>
    </submittedName>
</protein>
<comment type="caution">
    <text evidence="1">The sequence shown here is derived from an EMBL/GenBank/DDBJ whole genome shotgun (WGS) entry which is preliminary data.</text>
</comment>
<dbReference type="AlphaFoldDB" id="A0AAD6N5K6"/>
<organism evidence="1 2">
    <name type="scientific">Penicillium canescens</name>
    <dbReference type="NCBI Taxonomy" id="5083"/>
    <lineage>
        <taxon>Eukaryota</taxon>
        <taxon>Fungi</taxon>
        <taxon>Dikarya</taxon>
        <taxon>Ascomycota</taxon>
        <taxon>Pezizomycotina</taxon>
        <taxon>Eurotiomycetes</taxon>
        <taxon>Eurotiomycetidae</taxon>
        <taxon>Eurotiales</taxon>
        <taxon>Aspergillaceae</taxon>
        <taxon>Penicillium</taxon>
    </lineage>
</organism>
<dbReference type="Proteomes" id="UP001219568">
    <property type="component" value="Unassembled WGS sequence"/>
</dbReference>
<reference evidence="1" key="1">
    <citation type="journal article" date="2023" name="IMA Fungus">
        <title>Comparative genomic study of the Penicillium genus elucidates a diverse pangenome and 15 lateral gene transfer events.</title>
        <authorList>
            <person name="Petersen C."/>
            <person name="Sorensen T."/>
            <person name="Nielsen M.R."/>
            <person name="Sondergaard T.E."/>
            <person name="Sorensen J.L."/>
            <person name="Fitzpatrick D.A."/>
            <person name="Frisvad J.C."/>
            <person name="Nielsen K.L."/>
        </authorList>
    </citation>
    <scope>NUCLEOTIDE SEQUENCE</scope>
    <source>
        <strain evidence="1">IBT 15450</strain>
    </source>
</reference>
<evidence type="ECO:0000313" key="1">
    <source>
        <dbReference type="EMBL" id="KAJ6034103.1"/>
    </source>
</evidence>
<accession>A0AAD6N5K6</accession>
<sequence length="89" mass="9680">MDQGFKWNPAFTLRVGIGEHKDLVGENLQFAIIGGALETKKGFTPQLKSTSISGADAATLTEEQLLLNVKAEHVTVKDDLSPESNKKVR</sequence>